<name>A0A2U3PIM6_9MYCO</name>
<dbReference type="STRING" id="1841861.GCA_900157365_04143"/>
<proteinExistence type="predicted"/>
<evidence type="ECO:0000313" key="1">
    <source>
        <dbReference type="EMBL" id="SPM43598.1"/>
    </source>
</evidence>
<organism evidence="1 2">
    <name type="scientific">Mycobacterium numidiamassiliense</name>
    <dbReference type="NCBI Taxonomy" id="1841861"/>
    <lineage>
        <taxon>Bacteria</taxon>
        <taxon>Bacillati</taxon>
        <taxon>Actinomycetota</taxon>
        <taxon>Actinomycetes</taxon>
        <taxon>Mycobacteriales</taxon>
        <taxon>Mycobacteriaceae</taxon>
        <taxon>Mycobacterium</taxon>
    </lineage>
</organism>
<dbReference type="AlphaFoldDB" id="A0A2U3PIM6"/>
<dbReference type="EMBL" id="FUEZ01000004">
    <property type="protein sequence ID" value="SPM43598.1"/>
    <property type="molecule type" value="Genomic_DNA"/>
</dbReference>
<gene>
    <name evidence="1" type="ORF">MNAB215_5824</name>
</gene>
<dbReference type="Proteomes" id="UP000240424">
    <property type="component" value="Unassembled WGS sequence"/>
</dbReference>
<evidence type="ECO:0000313" key="2">
    <source>
        <dbReference type="Proteomes" id="UP000240424"/>
    </source>
</evidence>
<accession>A0A2U3PIM6</accession>
<keyword evidence="2" id="KW-1185">Reference proteome</keyword>
<dbReference type="RefSeq" id="WP_077081828.1">
    <property type="nucleotide sequence ID" value="NZ_FUEZ01000004.1"/>
</dbReference>
<protein>
    <submittedName>
        <fullName evidence="1">Mycobacterium numidiamassiliense ORFan</fullName>
    </submittedName>
</protein>
<sequence>MENLRDSLVDNDYKGAAMPMDEQRARGIFALVTHARRRYGGHITLDDLTPDQLNLVRADRDTAVTAAQQRGVRARRLNKAARLRAEADEIEAQVLAGVSA</sequence>
<reference evidence="1 2" key="1">
    <citation type="submission" date="2017-01" db="EMBL/GenBank/DDBJ databases">
        <authorList>
            <consortium name="Urmite Genomes"/>
        </authorList>
    </citation>
    <scope>NUCLEOTIDE SEQUENCE [LARGE SCALE GENOMIC DNA]</scope>
    <source>
        <strain evidence="1 2">AB215</strain>
    </source>
</reference>